<dbReference type="EMBL" id="JASGBH010000008">
    <property type="protein sequence ID" value="MDI9234485.1"/>
    <property type="molecule type" value="Genomic_DNA"/>
</dbReference>
<feature type="domain" description="Copper resistance protein D" evidence="2">
    <location>
        <begin position="46"/>
        <end position="146"/>
    </location>
</feature>
<dbReference type="Proteomes" id="UP001431902">
    <property type="component" value="Unassembled WGS sequence"/>
</dbReference>
<keyword evidence="1" id="KW-0812">Transmembrane</keyword>
<name>A0ABT6X8P5_9BURK</name>
<dbReference type="Pfam" id="PF05425">
    <property type="entry name" value="CopD"/>
    <property type="match status" value="1"/>
</dbReference>
<keyword evidence="1" id="KW-0472">Membrane</keyword>
<sequence length="148" mass="16371">MYEWLKFFHLSAGVIWLGGMALVILALRPVAMARLSPPERLPLMADVLSRFFVMVWLSIAVLLASGFWMLSGADMKLAPKGWHAMSGIGVLMCVVFAHIWFAPFRRLKAAVLAADWPTAGKALGQIHPLVLTNFALGWLAVATVLIWR</sequence>
<proteinExistence type="predicted"/>
<protein>
    <submittedName>
        <fullName evidence="3">CopD family protein</fullName>
    </submittedName>
</protein>
<feature type="transmembrane region" description="Helical" evidence="1">
    <location>
        <begin position="122"/>
        <end position="147"/>
    </location>
</feature>
<comment type="caution">
    <text evidence="3">The sequence shown here is derived from an EMBL/GenBank/DDBJ whole genome shotgun (WGS) entry which is preliminary data.</text>
</comment>
<reference evidence="3" key="1">
    <citation type="submission" date="2023-05" db="EMBL/GenBank/DDBJ databases">
        <title>Limnohabitans sp. strain HM2-2 Genome sequencing and assembly.</title>
        <authorList>
            <person name="Jung Y."/>
        </authorList>
    </citation>
    <scope>NUCLEOTIDE SEQUENCE</scope>
    <source>
        <strain evidence="3">HM2-2</strain>
    </source>
</reference>
<dbReference type="RefSeq" id="WP_283224850.1">
    <property type="nucleotide sequence ID" value="NZ_JASGBH010000008.1"/>
</dbReference>
<evidence type="ECO:0000313" key="4">
    <source>
        <dbReference type="Proteomes" id="UP001431902"/>
    </source>
</evidence>
<evidence type="ECO:0000313" key="3">
    <source>
        <dbReference type="EMBL" id="MDI9234485.1"/>
    </source>
</evidence>
<evidence type="ECO:0000256" key="1">
    <source>
        <dbReference type="SAM" id="Phobius"/>
    </source>
</evidence>
<feature type="transmembrane region" description="Helical" evidence="1">
    <location>
        <begin position="7"/>
        <end position="27"/>
    </location>
</feature>
<organism evidence="3 4">
    <name type="scientific">Limnohabitans lacus</name>
    <dbReference type="NCBI Taxonomy" id="3045173"/>
    <lineage>
        <taxon>Bacteria</taxon>
        <taxon>Pseudomonadati</taxon>
        <taxon>Pseudomonadota</taxon>
        <taxon>Betaproteobacteria</taxon>
        <taxon>Burkholderiales</taxon>
        <taxon>Comamonadaceae</taxon>
        <taxon>Limnohabitans</taxon>
    </lineage>
</organism>
<evidence type="ECO:0000259" key="2">
    <source>
        <dbReference type="Pfam" id="PF05425"/>
    </source>
</evidence>
<keyword evidence="1" id="KW-1133">Transmembrane helix</keyword>
<accession>A0ABT6X8P5</accession>
<gene>
    <name evidence="3" type="ORF">QLQ16_11650</name>
</gene>
<dbReference type="InterPro" id="IPR008457">
    <property type="entry name" value="Cu-R_CopD_dom"/>
</dbReference>
<feature type="transmembrane region" description="Helical" evidence="1">
    <location>
        <begin position="47"/>
        <end position="70"/>
    </location>
</feature>
<feature type="transmembrane region" description="Helical" evidence="1">
    <location>
        <begin position="82"/>
        <end position="102"/>
    </location>
</feature>
<keyword evidence="4" id="KW-1185">Reference proteome</keyword>